<reference evidence="9" key="1">
    <citation type="journal article" date="2014" name="Front. Microbiol.">
        <title>High frequency of phylogenetically diverse reductive dehalogenase-homologous genes in deep subseafloor sedimentary metagenomes.</title>
        <authorList>
            <person name="Kawai M."/>
            <person name="Futagami T."/>
            <person name="Toyoda A."/>
            <person name="Takaki Y."/>
            <person name="Nishi S."/>
            <person name="Hori S."/>
            <person name="Arai W."/>
            <person name="Tsubouchi T."/>
            <person name="Morono Y."/>
            <person name="Uchiyama I."/>
            <person name="Ito T."/>
            <person name="Fujiyama A."/>
            <person name="Inagaki F."/>
            <person name="Takami H."/>
        </authorList>
    </citation>
    <scope>NUCLEOTIDE SEQUENCE</scope>
    <source>
        <strain evidence="9">Expedition CK06-06</strain>
    </source>
</reference>
<evidence type="ECO:0000256" key="4">
    <source>
        <dbReference type="ARBA" id="ARBA00022605"/>
    </source>
</evidence>
<feature type="non-terminal residue" evidence="9">
    <location>
        <position position="1"/>
    </location>
</feature>
<sequence length="118" mass="13001">LKGLLDGLFPEFNQVFKNICGMTSLQVLSICPAPKTITGMKLEEFVAKVRKVITQPLCVGFGISTPEQARQVARVADGVIIGSRIIQLMEAEDDLTSIGNFIKELRHALDELSEEEKL</sequence>
<dbReference type="AlphaFoldDB" id="X1IB55"/>
<dbReference type="Gene3D" id="3.20.20.70">
    <property type="entry name" value="Aldolase class I"/>
    <property type="match status" value="1"/>
</dbReference>
<dbReference type="PANTHER" id="PTHR43406:SF1">
    <property type="entry name" value="TRYPTOPHAN SYNTHASE ALPHA CHAIN, CHLOROPLASTIC"/>
    <property type="match status" value="1"/>
</dbReference>
<dbReference type="GO" id="GO:0005829">
    <property type="term" value="C:cytosol"/>
    <property type="evidence" value="ECO:0007669"/>
    <property type="project" value="TreeGrafter"/>
</dbReference>
<dbReference type="UniPathway" id="UPA00035">
    <property type="reaction ID" value="UER00044"/>
</dbReference>
<proteinExistence type="predicted"/>
<name>X1IB55_9ZZZZ</name>
<evidence type="ECO:0000256" key="8">
    <source>
        <dbReference type="ARBA" id="ARBA00049047"/>
    </source>
</evidence>
<accession>X1IB55</accession>
<dbReference type="InterPro" id="IPR011060">
    <property type="entry name" value="RibuloseP-bd_barrel"/>
</dbReference>
<evidence type="ECO:0000256" key="1">
    <source>
        <dbReference type="ARBA" id="ARBA00004733"/>
    </source>
</evidence>
<gene>
    <name evidence="9" type="ORF">S03H2_44434</name>
</gene>
<evidence type="ECO:0000313" key="9">
    <source>
        <dbReference type="EMBL" id="GAH63344.1"/>
    </source>
</evidence>
<keyword evidence="5" id="KW-0822">Tryptophan biosynthesis</keyword>
<dbReference type="PANTHER" id="PTHR43406">
    <property type="entry name" value="TRYPTOPHAN SYNTHASE, ALPHA CHAIN"/>
    <property type="match status" value="1"/>
</dbReference>
<comment type="subunit">
    <text evidence="2">Tetramer of two alpha and two beta chains.</text>
</comment>
<evidence type="ECO:0000256" key="6">
    <source>
        <dbReference type="ARBA" id="ARBA00023141"/>
    </source>
</evidence>
<evidence type="ECO:0000256" key="5">
    <source>
        <dbReference type="ARBA" id="ARBA00022822"/>
    </source>
</evidence>
<dbReference type="EMBL" id="BARU01027784">
    <property type="protein sequence ID" value="GAH63344.1"/>
    <property type="molecule type" value="Genomic_DNA"/>
</dbReference>
<dbReference type="EC" id="4.2.1.20" evidence="3"/>
<comment type="pathway">
    <text evidence="1">Amino-acid biosynthesis; L-tryptophan biosynthesis; L-tryptophan from chorismate: step 5/5.</text>
</comment>
<keyword evidence="4" id="KW-0028">Amino-acid biosynthesis</keyword>
<protein>
    <recommendedName>
        <fullName evidence="3">tryptophan synthase</fullName>
        <ecNumber evidence="3">4.2.1.20</ecNumber>
    </recommendedName>
</protein>
<keyword evidence="7" id="KW-0456">Lyase</keyword>
<dbReference type="InterPro" id="IPR013785">
    <property type="entry name" value="Aldolase_TIM"/>
</dbReference>
<keyword evidence="6" id="KW-0057">Aromatic amino acid biosynthesis</keyword>
<evidence type="ECO:0000256" key="3">
    <source>
        <dbReference type="ARBA" id="ARBA00012043"/>
    </source>
</evidence>
<dbReference type="GO" id="GO:0004834">
    <property type="term" value="F:tryptophan synthase activity"/>
    <property type="evidence" value="ECO:0007669"/>
    <property type="project" value="UniProtKB-EC"/>
</dbReference>
<comment type="catalytic activity">
    <reaction evidence="8">
        <text>(1S,2R)-1-C-(indol-3-yl)glycerol 3-phosphate + L-serine = D-glyceraldehyde 3-phosphate + L-tryptophan + H2O</text>
        <dbReference type="Rhea" id="RHEA:10532"/>
        <dbReference type="ChEBI" id="CHEBI:15377"/>
        <dbReference type="ChEBI" id="CHEBI:33384"/>
        <dbReference type="ChEBI" id="CHEBI:57912"/>
        <dbReference type="ChEBI" id="CHEBI:58866"/>
        <dbReference type="ChEBI" id="CHEBI:59776"/>
        <dbReference type="EC" id="4.2.1.20"/>
    </reaction>
</comment>
<comment type="caution">
    <text evidence="9">The sequence shown here is derived from an EMBL/GenBank/DDBJ whole genome shotgun (WGS) entry which is preliminary data.</text>
</comment>
<organism evidence="9">
    <name type="scientific">marine sediment metagenome</name>
    <dbReference type="NCBI Taxonomy" id="412755"/>
    <lineage>
        <taxon>unclassified sequences</taxon>
        <taxon>metagenomes</taxon>
        <taxon>ecological metagenomes</taxon>
    </lineage>
</organism>
<evidence type="ECO:0000256" key="2">
    <source>
        <dbReference type="ARBA" id="ARBA00011270"/>
    </source>
</evidence>
<evidence type="ECO:0000256" key="7">
    <source>
        <dbReference type="ARBA" id="ARBA00023239"/>
    </source>
</evidence>
<dbReference type="Pfam" id="PF00290">
    <property type="entry name" value="Trp_syntA"/>
    <property type="match status" value="1"/>
</dbReference>
<dbReference type="SUPFAM" id="SSF51366">
    <property type="entry name" value="Ribulose-phoshate binding barrel"/>
    <property type="match status" value="1"/>
</dbReference>
<dbReference type="InterPro" id="IPR002028">
    <property type="entry name" value="Trp_synthase_suA"/>
</dbReference>